<evidence type="ECO:0000313" key="11">
    <source>
        <dbReference type="Proteomes" id="UP000515163"/>
    </source>
</evidence>
<dbReference type="AlphaFoldDB" id="A0A6P8HMW3"/>
<feature type="compositionally biased region" description="Basic and acidic residues" evidence="8">
    <location>
        <begin position="76"/>
        <end position="91"/>
    </location>
</feature>
<dbReference type="GO" id="GO:0005783">
    <property type="term" value="C:endoplasmic reticulum"/>
    <property type="evidence" value="ECO:0007669"/>
    <property type="project" value="TreeGrafter"/>
</dbReference>
<dbReference type="Pfam" id="PF13640">
    <property type="entry name" value="2OG-FeII_Oxy_3"/>
    <property type="match status" value="1"/>
</dbReference>
<feature type="transmembrane region" description="Helical" evidence="9">
    <location>
        <begin position="28"/>
        <end position="47"/>
    </location>
</feature>
<keyword evidence="9" id="KW-0472">Membrane</keyword>
<keyword evidence="9" id="KW-0812">Transmembrane</keyword>
<dbReference type="PANTHER" id="PTHR10869">
    <property type="entry name" value="PROLYL 4-HYDROXYLASE ALPHA SUBUNIT"/>
    <property type="match status" value="1"/>
</dbReference>
<evidence type="ECO:0000256" key="2">
    <source>
        <dbReference type="ARBA" id="ARBA00022723"/>
    </source>
</evidence>
<dbReference type="OrthoDB" id="420380at2759"/>
<keyword evidence="7" id="KW-0408">Iron</keyword>
<dbReference type="CDD" id="cd00051">
    <property type="entry name" value="EFh"/>
    <property type="match status" value="1"/>
</dbReference>
<evidence type="ECO:0000256" key="6">
    <source>
        <dbReference type="ARBA" id="ARBA00023002"/>
    </source>
</evidence>
<keyword evidence="3" id="KW-0106">Calcium</keyword>
<evidence type="ECO:0000256" key="7">
    <source>
        <dbReference type="ARBA" id="ARBA00023004"/>
    </source>
</evidence>
<proteinExistence type="predicted"/>
<keyword evidence="6" id="KW-0560">Oxidoreductase</keyword>
<reference evidence="12" key="1">
    <citation type="submission" date="2025-08" db="UniProtKB">
        <authorList>
            <consortium name="RefSeq"/>
        </authorList>
    </citation>
    <scope>IDENTIFICATION</scope>
</reference>
<dbReference type="PROSITE" id="PS00018">
    <property type="entry name" value="EF_HAND_1"/>
    <property type="match status" value="2"/>
</dbReference>
<dbReference type="FunCoup" id="A0A6P8HMW3">
    <property type="interactions" value="247"/>
</dbReference>
<dbReference type="RefSeq" id="XP_031556323.1">
    <property type="nucleotide sequence ID" value="XM_031700463.1"/>
</dbReference>
<protein>
    <submittedName>
        <fullName evidence="12">Transmembrane prolyl 4-hydroxylase-like</fullName>
    </submittedName>
</protein>
<dbReference type="GeneID" id="116293068"/>
<evidence type="ECO:0000256" key="8">
    <source>
        <dbReference type="SAM" id="MobiDB-lite"/>
    </source>
</evidence>
<feature type="domain" description="Fe2OG dioxygenase" evidence="10">
    <location>
        <begin position="309"/>
        <end position="455"/>
    </location>
</feature>
<keyword evidence="5" id="KW-0223">Dioxygenase</keyword>
<accession>A0A6P8HMW3</accession>
<keyword evidence="2" id="KW-0479">Metal-binding</keyword>
<dbReference type="InParanoid" id="A0A6P8HMW3"/>
<dbReference type="GO" id="GO:0005506">
    <property type="term" value="F:iron ion binding"/>
    <property type="evidence" value="ECO:0007669"/>
    <property type="project" value="InterPro"/>
</dbReference>
<keyword evidence="11" id="KW-1185">Reference proteome</keyword>
<evidence type="ECO:0000256" key="4">
    <source>
        <dbReference type="ARBA" id="ARBA00022896"/>
    </source>
</evidence>
<organism evidence="11 12">
    <name type="scientific">Actinia tenebrosa</name>
    <name type="common">Australian red waratah sea anemone</name>
    <dbReference type="NCBI Taxonomy" id="6105"/>
    <lineage>
        <taxon>Eukaryota</taxon>
        <taxon>Metazoa</taxon>
        <taxon>Cnidaria</taxon>
        <taxon>Anthozoa</taxon>
        <taxon>Hexacorallia</taxon>
        <taxon>Actiniaria</taxon>
        <taxon>Actiniidae</taxon>
        <taxon>Actinia</taxon>
    </lineage>
</organism>
<dbReference type="Gene3D" id="2.60.120.620">
    <property type="entry name" value="q2cbj1_9rhob like domain"/>
    <property type="match status" value="1"/>
</dbReference>
<dbReference type="SMART" id="SM00702">
    <property type="entry name" value="P4Hc"/>
    <property type="match status" value="1"/>
</dbReference>
<dbReference type="GO" id="GO:0005509">
    <property type="term" value="F:calcium ion binding"/>
    <property type="evidence" value="ECO:0007669"/>
    <property type="project" value="InterPro"/>
</dbReference>
<feature type="compositionally biased region" description="Basic residues" evidence="8">
    <location>
        <begin position="8"/>
        <end position="17"/>
    </location>
</feature>
<dbReference type="InterPro" id="IPR006620">
    <property type="entry name" value="Pro_4_hyd_alph"/>
</dbReference>
<comment type="cofactor">
    <cofactor evidence="1">
        <name>L-ascorbate</name>
        <dbReference type="ChEBI" id="CHEBI:38290"/>
    </cofactor>
</comment>
<dbReference type="InterPro" id="IPR018247">
    <property type="entry name" value="EF_Hand_1_Ca_BS"/>
</dbReference>
<evidence type="ECO:0000256" key="3">
    <source>
        <dbReference type="ARBA" id="ARBA00022837"/>
    </source>
</evidence>
<feature type="region of interest" description="Disordered" evidence="8">
    <location>
        <begin position="54"/>
        <end position="113"/>
    </location>
</feature>
<evidence type="ECO:0000256" key="9">
    <source>
        <dbReference type="SAM" id="Phobius"/>
    </source>
</evidence>
<dbReference type="GO" id="GO:0031418">
    <property type="term" value="F:L-ascorbic acid binding"/>
    <property type="evidence" value="ECO:0007669"/>
    <property type="project" value="UniProtKB-KW"/>
</dbReference>
<keyword evidence="4" id="KW-0847">Vitamin C</keyword>
<feature type="region of interest" description="Disordered" evidence="8">
    <location>
        <begin position="1"/>
        <end position="27"/>
    </location>
</feature>
<dbReference type="InterPro" id="IPR005123">
    <property type="entry name" value="Oxoglu/Fe-dep_dioxygenase_dom"/>
</dbReference>
<dbReference type="InterPro" id="IPR044862">
    <property type="entry name" value="Pro_4_hyd_alph_FE2OG_OXY"/>
</dbReference>
<dbReference type="InterPro" id="IPR011992">
    <property type="entry name" value="EF-hand-dom_pair"/>
</dbReference>
<dbReference type="KEGG" id="aten:116293068"/>
<dbReference type="Proteomes" id="UP000515163">
    <property type="component" value="Unplaced"/>
</dbReference>
<dbReference type="PROSITE" id="PS51471">
    <property type="entry name" value="FE2OG_OXY"/>
    <property type="match status" value="1"/>
</dbReference>
<keyword evidence="9" id="KW-1133">Transmembrane helix</keyword>
<evidence type="ECO:0000256" key="1">
    <source>
        <dbReference type="ARBA" id="ARBA00001961"/>
    </source>
</evidence>
<gene>
    <name evidence="12" type="primary">LOC116293068</name>
</gene>
<feature type="compositionally biased region" description="Polar residues" evidence="8">
    <location>
        <begin position="55"/>
        <end position="73"/>
    </location>
</feature>
<evidence type="ECO:0000259" key="10">
    <source>
        <dbReference type="PROSITE" id="PS51471"/>
    </source>
</evidence>
<sequence length="473" mass="53874">MAHDKTVNRQKSKRKPSKKNEVSSSQPSLTLVVSTVACLAILVGLYYTNKAANLKKQQQASTPDSRESGQPTVKPTKAETKQGRREIKDPSNRAAETTSKGQTVGKKTGKDKNDFTILPRLDGVKVGHVQKMELEPGKFYDVKTRSLRPPIFEIPDFLTDNECQQIIEQAANQGMETSEVQDPETGVNIEPTNDETFYDWDYNKDGTISPLEVMHNLVDLSDLYFSESDVIKMFKDLKIDRNGNGVMDKDEFLRVTTDRIMRYLHKMAAKLPRVKSRNSRQTWVDHTTVQGLDQRVASLTKLPVAVVEGSEKLQVVNYGPEGHYHCHHDSQDIEIGVPCCYEHDKRHCRLCRYITVLYFLNDVEEGGETAFPVANNDTFSLEAWAAITKYRCDLSKHCHKANLYVKPKKRTAIMWYNHHRDDTTGWIGRIDPTTYHGGCDVTRGRKWIANNWINIMGDSRDQMVAHTDPTKRL</sequence>
<dbReference type="InterPro" id="IPR002048">
    <property type="entry name" value="EF_hand_dom"/>
</dbReference>
<dbReference type="Gene3D" id="1.10.238.10">
    <property type="entry name" value="EF-hand"/>
    <property type="match status" value="1"/>
</dbReference>
<evidence type="ECO:0000256" key="5">
    <source>
        <dbReference type="ARBA" id="ARBA00022964"/>
    </source>
</evidence>
<evidence type="ECO:0000313" key="12">
    <source>
        <dbReference type="RefSeq" id="XP_031556323.1"/>
    </source>
</evidence>
<dbReference type="InterPro" id="IPR045054">
    <property type="entry name" value="P4HA-like"/>
</dbReference>
<name>A0A6P8HMW3_ACTTE</name>
<dbReference type="PANTHER" id="PTHR10869:SF246">
    <property type="entry name" value="TRANSMEMBRANE PROLYL 4-HYDROXYLASE"/>
    <property type="match status" value="1"/>
</dbReference>
<dbReference type="GO" id="GO:0004656">
    <property type="term" value="F:procollagen-proline 4-dioxygenase activity"/>
    <property type="evidence" value="ECO:0007669"/>
    <property type="project" value="TreeGrafter"/>
</dbReference>
<dbReference type="SUPFAM" id="SSF47473">
    <property type="entry name" value="EF-hand"/>
    <property type="match status" value="1"/>
</dbReference>